<dbReference type="SUPFAM" id="SSF88723">
    <property type="entry name" value="PIN domain-like"/>
    <property type="match status" value="1"/>
</dbReference>
<keyword evidence="5" id="KW-1185">Reference proteome</keyword>
<dbReference type="InterPro" id="IPR002421">
    <property type="entry name" value="5-3_exonuclease"/>
</dbReference>
<evidence type="ECO:0000256" key="1">
    <source>
        <dbReference type="ARBA" id="ARBA00022722"/>
    </source>
</evidence>
<dbReference type="Proteomes" id="UP000693899">
    <property type="component" value="Segment"/>
</dbReference>
<evidence type="ECO:0000313" key="4">
    <source>
        <dbReference type="EMBL" id="QQO97201.1"/>
    </source>
</evidence>
<reference evidence="4" key="1">
    <citation type="submission" date="2020-07" db="EMBL/GenBank/DDBJ databases">
        <title>Highly diverse flavobacterial phages as mortality factor during North Sea spring blooms.</title>
        <authorList>
            <person name="Bartlau N."/>
            <person name="Wichels A."/>
            <person name="Krohne G."/>
            <person name="Adriaenssens E.M."/>
            <person name="Heins A."/>
            <person name="Fuchs B.M."/>
            <person name="Amann R."/>
            <person name="Moraru C."/>
        </authorList>
    </citation>
    <scope>NUCLEOTIDE SEQUENCE</scope>
</reference>
<name>A0A8E4UXR9_9CAUD</name>
<keyword evidence="1" id="KW-0540">Nuclease</keyword>
<dbReference type="GO" id="GO:0033567">
    <property type="term" value="P:DNA replication, Okazaki fragment processing"/>
    <property type="evidence" value="ECO:0007669"/>
    <property type="project" value="InterPro"/>
</dbReference>
<dbReference type="PANTHER" id="PTHR42646">
    <property type="entry name" value="FLAP ENDONUCLEASE XNI"/>
    <property type="match status" value="1"/>
</dbReference>
<dbReference type="Gene3D" id="3.40.50.1010">
    <property type="entry name" value="5'-nuclease"/>
    <property type="match status" value="1"/>
</dbReference>
<dbReference type="PANTHER" id="PTHR42646:SF2">
    <property type="entry name" value="5'-3' EXONUCLEASE FAMILY PROTEIN"/>
    <property type="match status" value="1"/>
</dbReference>
<dbReference type="SUPFAM" id="SSF47807">
    <property type="entry name" value="5' to 3' exonuclease, C-terminal subdomain"/>
    <property type="match status" value="1"/>
</dbReference>
<keyword evidence="4" id="KW-0269">Exonuclease</keyword>
<dbReference type="InterPro" id="IPR038969">
    <property type="entry name" value="FEN"/>
</dbReference>
<dbReference type="Pfam" id="PF02739">
    <property type="entry name" value="5_3_exonuc_N"/>
    <property type="match status" value="1"/>
</dbReference>
<organism evidence="4 5">
    <name type="scientific">Maribacter phage Colly_1</name>
    <dbReference type="NCBI Taxonomy" id="2745691"/>
    <lineage>
        <taxon>Viruses</taxon>
        <taxon>Duplodnaviria</taxon>
        <taxon>Heunggongvirae</taxon>
        <taxon>Uroviricota</taxon>
        <taxon>Caudoviricetes</taxon>
        <taxon>Molycolviridae</taxon>
        <taxon>Mollyvirus</taxon>
        <taxon>Mollyvirus colly</taxon>
    </lineage>
</organism>
<keyword evidence="2" id="KW-0378">Hydrolase</keyword>
<dbReference type="GO" id="GO:0008409">
    <property type="term" value="F:5'-3' exonuclease activity"/>
    <property type="evidence" value="ECO:0007669"/>
    <property type="project" value="InterPro"/>
</dbReference>
<dbReference type="SMART" id="SM00475">
    <property type="entry name" value="53EXOc"/>
    <property type="match status" value="1"/>
</dbReference>
<protein>
    <submittedName>
        <fullName evidence="4">5'-3' exonuclease</fullName>
    </submittedName>
</protein>
<dbReference type="EMBL" id="MT732450">
    <property type="protein sequence ID" value="QQO97201.1"/>
    <property type="molecule type" value="Genomic_DNA"/>
</dbReference>
<proteinExistence type="predicted"/>
<dbReference type="InterPro" id="IPR036279">
    <property type="entry name" value="5-3_exonuclease_C_sf"/>
</dbReference>
<evidence type="ECO:0000259" key="3">
    <source>
        <dbReference type="SMART" id="SM00475"/>
    </source>
</evidence>
<feature type="domain" description="5'-3' exonuclease" evidence="3">
    <location>
        <begin position="4"/>
        <end position="289"/>
    </location>
</feature>
<accession>A0A8E4UXR9</accession>
<evidence type="ECO:0000256" key="2">
    <source>
        <dbReference type="ARBA" id="ARBA00022801"/>
    </source>
</evidence>
<gene>
    <name evidence="4" type="ORF">Colly1_104</name>
</gene>
<dbReference type="GO" id="GO:0003677">
    <property type="term" value="F:DNA binding"/>
    <property type="evidence" value="ECO:0007669"/>
    <property type="project" value="InterPro"/>
</dbReference>
<dbReference type="InterPro" id="IPR020046">
    <property type="entry name" value="5-3_exonucl_a-hlix_arch_N"/>
</dbReference>
<sequence>MLKFKTTVLIVDGDYLLHRSLNTDALRNLHNSKTFPTGVLLGTIRSLKTVIREFEPDMVFFASSGGKCQWRVDLLESYKEKEDDPEKKFSTVQPDELFSSEDLLYKSRKVLKEFLPSLGVRNLSLNGFEADDLGMRLAQRYSLRPDDFDVIMSTDDKDWLQNILYGEMSCYRPIKGELINRDNFLDTQDIELEYYHLLKAIEGDSSDNIPSVAKGLGFVTFKKMVYAIRDSGDPVNVHTIKEFAKTNSSKAAFKNLLNDWDQFILNIRVSDPSEENLPIAQIDPYLNEACVSYAKFNRDTVEEFLKEYELTSLYSLLTEPYFRTLR</sequence>
<dbReference type="InterPro" id="IPR029060">
    <property type="entry name" value="PIN-like_dom_sf"/>
</dbReference>
<evidence type="ECO:0000313" key="5">
    <source>
        <dbReference type="Proteomes" id="UP000693899"/>
    </source>
</evidence>
<dbReference type="GO" id="GO:0017108">
    <property type="term" value="F:5'-flap endonuclease activity"/>
    <property type="evidence" value="ECO:0007669"/>
    <property type="project" value="InterPro"/>
</dbReference>